<proteinExistence type="predicted"/>
<dbReference type="GO" id="GO:0030153">
    <property type="term" value="P:bacteriocin immunity"/>
    <property type="evidence" value="ECO:0007669"/>
    <property type="project" value="InterPro"/>
</dbReference>
<sequence>MPNLKWFSGGKERRDEALIIIDELLATLDNNMKINPLRQLLQSYHEELKNRGTSTPYILSRLNVDLSTVLVENAIHPTREQSAKLKELRALQNIRIPFEDILYFETVQALFHVGDMDRTA</sequence>
<dbReference type="EMBL" id="AEEL01000024">
    <property type="protein sequence ID" value="EFM26687.1"/>
    <property type="molecule type" value="Genomic_DNA"/>
</dbReference>
<dbReference type="AlphaFoldDB" id="E0PG54"/>
<dbReference type="Proteomes" id="UP000004290">
    <property type="component" value="Unassembled WGS sequence"/>
</dbReference>
<dbReference type="HOGENOM" id="CLU_166200_0_0_9"/>
<gene>
    <name evidence="1" type="ORF">HMPREF9319_1827</name>
</gene>
<evidence type="ECO:0000313" key="2">
    <source>
        <dbReference type="Proteomes" id="UP000004290"/>
    </source>
</evidence>
<dbReference type="Pfam" id="PF08951">
    <property type="entry name" value="EntA_Immun"/>
    <property type="match status" value="1"/>
</dbReference>
<accession>E0PG54</accession>
<name>E0PG54_STREI</name>
<reference evidence="1 2" key="1">
    <citation type="submission" date="2010-07" db="EMBL/GenBank/DDBJ databases">
        <authorList>
            <person name="Muzny D."/>
            <person name="Qin X."/>
            <person name="Deng J."/>
            <person name="Jiang H."/>
            <person name="Liu Y."/>
            <person name="Qu J."/>
            <person name="Song X.-Z."/>
            <person name="Zhang L."/>
            <person name="Thornton R."/>
            <person name="Coyle M."/>
            <person name="Francisco L."/>
            <person name="Jackson L."/>
            <person name="Javaid M."/>
            <person name="Korchina V."/>
            <person name="Kovar C."/>
            <person name="Mata R."/>
            <person name="Mathew T."/>
            <person name="Ngo R."/>
            <person name="Nguyen L."/>
            <person name="Nguyen N."/>
            <person name="Okwuonu G."/>
            <person name="Ongeri F."/>
            <person name="Pham C."/>
            <person name="Simmons D."/>
            <person name="Wilczek-Boney K."/>
            <person name="Hale W."/>
            <person name="Jakkamsetti A."/>
            <person name="Pham P."/>
            <person name="Ruth R."/>
            <person name="San Lucas F."/>
            <person name="Warren J."/>
            <person name="Zhang J."/>
            <person name="Zhao Z."/>
            <person name="Zhou C."/>
            <person name="Zhu D."/>
            <person name="Lee S."/>
            <person name="Bess C."/>
            <person name="Blankenburg K."/>
            <person name="Forbes L."/>
            <person name="Fu Q."/>
            <person name="Gubbala S."/>
            <person name="Hirani K."/>
            <person name="Jayaseelan J.C."/>
            <person name="Lara F."/>
            <person name="Munidasa M."/>
            <person name="Palculict T."/>
            <person name="Patil S."/>
            <person name="Pu L.-L."/>
            <person name="Saada N."/>
            <person name="Tang L."/>
            <person name="Weissenberger G."/>
            <person name="Zhu Y."/>
            <person name="Hemphill L."/>
            <person name="Shang Y."/>
            <person name="Youmans B."/>
            <person name="Ayvaz T."/>
            <person name="Ross M."/>
            <person name="Santibanez J."/>
            <person name="Aqrawi P."/>
            <person name="Gross S."/>
            <person name="Joshi V."/>
            <person name="Fowler G."/>
            <person name="Nazareth L."/>
            <person name="Reid J."/>
            <person name="Worley K."/>
            <person name="Petrosino J."/>
            <person name="Highlander S."/>
            <person name="Gibbs R."/>
        </authorList>
    </citation>
    <scope>NUCLEOTIDE SEQUENCE [LARGE SCALE GENOMIC DNA]</scope>
    <source>
        <strain evidence="1 2">ATCC 700338</strain>
    </source>
</reference>
<dbReference type="RefSeq" id="WP_003066560.1">
    <property type="nucleotide sequence ID" value="NZ_GL397128.1"/>
</dbReference>
<dbReference type="Gene3D" id="1.20.1440.140">
    <property type="match status" value="1"/>
</dbReference>
<evidence type="ECO:0008006" key="3">
    <source>
        <dbReference type="Google" id="ProtNLM"/>
    </source>
</evidence>
<keyword evidence="2" id="KW-1185">Reference proteome</keyword>
<organism evidence="1 2">
    <name type="scientific">Streptococcus equinus ATCC 700338</name>
    <dbReference type="NCBI Taxonomy" id="864569"/>
    <lineage>
        <taxon>Bacteria</taxon>
        <taxon>Bacillati</taxon>
        <taxon>Bacillota</taxon>
        <taxon>Bacilli</taxon>
        <taxon>Lactobacillales</taxon>
        <taxon>Streptococcaceae</taxon>
        <taxon>Streptococcus</taxon>
    </lineage>
</organism>
<dbReference type="InterPro" id="IPR015046">
    <property type="entry name" value="LciA_Immunity-like"/>
</dbReference>
<evidence type="ECO:0000313" key="1">
    <source>
        <dbReference type="EMBL" id="EFM26687.1"/>
    </source>
</evidence>
<protein>
    <recommendedName>
        <fullName evidence="3">Enterocin A Immunity</fullName>
    </recommendedName>
</protein>
<comment type="caution">
    <text evidence="1">The sequence shown here is derived from an EMBL/GenBank/DDBJ whole genome shotgun (WGS) entry which is preliminary data.</text>
</comment>
<dbReference type="InterPro" id="IPR053739">
    <property type="entry name" value="Bact_Immunity_Domain_sf"/>
</dbReference>